<keyword evidence="1" id="KW-0812">Transmembrane</keyword>
<feature type="transmembrane region" description="Helical" evidence="1">
    <location>
        <begin position="172"/>
        <end position="189"/>
    </location>
</feature>
<sequence length="190" mass="19871">MVAPEVERRLVHASGASVPIAYTFGLVPWTWVQAVFVGGALLALGFEALRLTGTVDLWAFEKLTREYEQDNLAGYALYMLSMGAATLLFDPQVAVPSMLMLALADPVSGLLGSGELRAVKSASVLFVMFAVCALIAWPFVSSPVAIVLGALAATLADGVKPVFRGYVIDDNLTIPLAAGAAMTAALALAL</sequence>
<dbReference type="AlphaFoldDB" id="A0ABD5UA56"/>
<proteinExistence type="predicted"/>
<gene>
    <name evidence="2" type="ORF">ACFQHK_11290</name>
</gene>
<accession>A0ABD5UA56</accession>
<dbReference type="PANTHER" id="PTHR31303">
    <property type="entry name" value="CTP-DEPENDENT DIACYLGLYCEROL KINASE 1"/>
    <property type="match status" value="1"/>
</dbReference>
<dbReference type="PANTHER" id="PTHR31303:SF1">
    <property type="entry name" value="CTP-DEPENDENT DIACYLGLYCEROL KINASE 1"/>
    <property type="match status" value="1"/>
</dbReference>
<keyword evidence="3" id="KW-1185">Reference proteome</keyword>
<dbReference type="EMBL" id="JBHSXM010000001">
    <property type="protein sequence ID" value="MFC6837088.1"/>
    <property type="molecule type" value="Genomic_DNA"/>
</dbReference>
<feature type="transmembrane region" description="Helical" evidence="1">
    <location>
        <begin position="124"/>
        <end position="152"/>
    </location>
</feature>
<organism evidence="2 3">
    <name type="scientific">Halomarina ordinaria</name>
    <dbReference type="NCBI Taxonomy" id="3033939"/>
    <lineage>
        <taxon>Archaea</taxon>
        <taxon>Methanobacteriati</taxon>
        <taxon>Methanobacteriota</taxon>
        <taxon>Stenosarchaea group</taxon>
        <taxon>Halobacteria</taxon>
        <taxon>Halobacteriales</taxon>
        <taxon>Natronomonadaceae</taxon>
        <taxon>Halomarina</taxon>
    </lineage>
</organism>
<evidence type="ECO:0000313" key="2">
    <source>
        <dbReference type="EMBL" id="MFC6837088.1"/>
    </source>
</evidence>
<evidence type="ECO:0000313" key="3">
    <source>
        <dbReference type="Proteomes" id="UP001596406"/>
    </source>
</evidence>
<keyword evidence="1" id="KW-0472">Membrane</keyword>
<protein>
    <submittedName>
        <fullName evidence="2">Dolichol kinase</fullName>
    </submittedName>
</protein>
<feature type="transmembrane region" description="Helical" evidence="1">
    <location>
        <begin position="95"/>
        <end position="112"/>
    </location>
</feature>
<evidence type="ECO:0000256" key="1">
    <source>
        <dbReference type="SAM" id="Phobius"/>
    </source>
</evidence>
<dbReference type="Proteomes" id="UP001596406">
    <property type="component" value="Unassembled WGS sequence"/>
</dbReference>
<name>A0ABD5UA56_9EURY</name>
<keyword evidence="1" id="KW-1133">Transmembrane helix</keyword>
<reference evidence="2 3" key="1">
    <citation type="journal article" date="2019" name="Int. J. Syst. Evol. Microbiol.">
        <title>The Global Catalogue of Microorganisms (GCM) 10K type strain sequencing project: providing services to taxonomists for standard genome sequencing and annotation.</title>
        <authorList>
            <consortium name="The Broad Institute Genomics Platform"/>
            <consortium name="The Broad Institute Genome Sequencing Center for Infectious Disease"/>
            <person name="Wu L."/>
            <person name="Ma J."/>
        </authorList>
    </citation>
    <scope>NUCLEOTIDE SEQUENCE [LARGE SCALE GENOMIC DNA]</scope>
    <source>
        <strain evidence="2 3">PSRA2</strain>
    </source>
</reference>
<dbReference type="GO" id="GO:0016301">
    <property type="term" value="F:kinase activity"/>
    <property type="evidence" value="ECO:0007669"/>
    <property type="project" value="UniProtKB-KW"/>
</dbReference>
<feature type="transmembrane region" description="Helical" evidence="1">
    <location>
        <begin position="31"/>
        <end position="51"/>
    </location>
</feature>
<keyword evidence="2" id="KW-0418">Kinase</keyword>
<feature type="transmembrane region" description="Helical" evidence="1">
    <location>
        <begin position="72"/>
        <end position="89"/>
    </location>
</feature>
<comment type="caution">
    <text evidence="2">The sequence shown here is derived from an EMBL/GenBank/DDBJ whole genome shotgun (WGS) entry which is preliminary data.</text>
</comment>
<dbReference type="RefSeq" id="WP_304448758.1">
    <property type="nucleotide sequence ID" value="NZ_JARRAH010000001.1"/>
</dbReference>
<keyword evidence="2" id="KW-0808">Transferase</keyword>
<dbReference type="InterPro" id="IPR037997">
    <property type="entry name" value="Dgk1-like"/>
</dbReference>